<dbReference type="Pfam" id="PF04064">
    <property type="entry name" value="DUF384"/>
    <property type="match status" value="1"/>
</dbReference>
<dbReference type="InterPro" id="IPR007206">
    <property type="entry name" value="Protein_HGH1_C"/>
</dbReference>
<dbReference type="PANTHER" id="PTHR13387">
    <property type="entry name" value="PROTEIN HGH1 HOMOLOG"/>
    <property type="match status" value="1"/>
</dbReference>
<dbReference type="Pfam" id="PF04063">
    <property type="entry name" value="DUF383"/>
    <property type="match status" value="1"/>
</dbReference>
<organism evidence="5 6">
    <name type="scientific">Geosmithia morbida</name>
    <dbReference type="NCBI Taxonomy" id="1094350"/>
    <lineage>
        <taxon>Eukaryota</taxon>
        <taxon>Fungi</taxon>
        <taxon>Dikarya</taxon>
        <taxon>Ascomycota</taxon>
        <taxon>Pezizomycotina</taxon>
        <taxon>Sordariomycetes</taxon>
        <taxon>Hypocreomycetidae</taxon>
        <taxon>Hypocreales</taxon>
        <taxon>Bionectriaceae</taxon>
        <taxon>Geosmithia</taxon>
    </lineage>
</organism>
<dbReference type="InterPro" id="IPR016024">
    <property type="entry name" value="ARM-type_fold"/>
</dbReference>
<keyword evidence="6" id="KW-1185">Reference proteome</keyword>
<feature type="domain" description="Protein HGH1 C-terminal" evidence="4">
    <location>
        <begin position="284"/>
        <end position="337"/>
    </location>
</feature>
<dbReference type="EMBL" id="JAANYQ010000001">
    <property type="protein sequence ID" value="KAF4126527.1"/>
    <property type="molecule type" value="Genomic_DNA"/>
</dbReference>
<name>A0A9P5D4W0_9HYPO</name>
<evidence type="ECO:0000256" key="1">
    <source>
        <dbReference type="ARBA" id="ARBA00006712"/>
    </source>
</evidence>
<protein>
    <recommendedName>
        <fullName evidence="7">Protein HGH1 homolog</fullName>
    </recommendedName>
</protein>
<evidence type="ECO:0000256" key="2">
    <source>
        <dbReference type="SAM" id="MobiDB-lite"/>
    </source>
</evidence>
<evidence type="ECO:0000313" key="6">
    <source>
        <dbReference type="Proteomes" id="UP000749293"/>
    </source>
</evidence>
<reference evidence="5" key="1">
    <citation type="submission" date="2020-03" db="EMBL/GenBank/DDBJ databases">
        <title>Site-based positive gene gene selection in Geosmithia morbida across the United States reveals a broad range of putative effectors and factors for local host and environmental adapation.</title>
        <authorList>
            <person name="Onufrak A."/>
            <person name="Murdoch R.W."/>
            <person name="Gazis R."/>
            <person name="Huff M."/>
            <person name="Staton M."/>
            <person name="Klingeman W."/>
            <person name="Hadziabdic D."/>
        </authorList>
    </citation>
    <scope>NUCLEOTIDE SEQUENCE</scope>
    <source>
        <strain evidence="5">1262</strain>
    </source>
</reference>
<dbReference type="SUPFAM" id="SSF48371">
    <property type="entry name" value="ARM repeat"/>
    <property type="match status" value="1"/>
</dbReference>
<comment type="caution">
    <text evidence="5">The sequence shown here is derived from an EMBL/GenBank/DDBJ whole genome shotgun (WGS) entry which is preliminary data.</text>
</comment>
<feature type="domain" description="Protein HGH1 N-terminal" evidence="3">
    <location>
        <begin position="93"/>
        <end position="277"/>
    </location>
</feature>
<evidence type="ECO:0008006" key="7">
    <source>
        <dbReference type="Google" id="ProtNLM"/>
    </source>
</evidence>
<proteinExistence type="inferred from homology"/>
<sequence length="364" mass="41137">MPSELEELTGFMANPNPQIRKIALENLVPYSTAEPTVFKINNLEPIKHLKNLILDHPKIADHVLTILVNLSGDQAVLENLASDDKFLSAVFRHIINPEEPNANVLAMLLANLVKNDSLKTILQRKQPAPEELRTDDTILNQLVDLFVRGQDGAYNKGADYDYLAYVFADLSKHDDVRRYFLEPQPYDGVVPLSKLKVFTEHRSDIRRKGVASTIKNVAFEVGAHPALLDHESDVGILPYVLLPITGSEEYDVDDTMDMLPDLQLLPPDKQRDPDSANIVTHLETLMLLTTTRQGRDHLRQIKVYPIVRETHAHVDDADVKEACDRFVQVIMRDEEDTEKKDGDSAAVPDERVKEVDEEDELVEV</sequence>
<evidence type="ECO:0000313" key="5">
    <source>
        <dbReference type="EMBL" id="KAF4126527.1"/>
    </source>
</evidence>
<feature type="region of interest" description="Disordered" evidence="2">
    <location>
        <begin position="333"/>
        <end position="364"/>
    </location>
</feature>
<accession>A0A9P5D4W0</accession>
<dbReference type="RefSeq" id="XP_035325179.1">
    <property type="nucleotide sequence ID" value="XM_035462249.1"/>
</dbReference>
<dbReference type="PANTHER" id="PTHR13387:SF9">
    <property type="entry name" value="PROTEIN HGH1 HOMOLOG"/>
    <property type="match status" value="1"/>
</dbReference>
<dbReference type="AlphaFoldDB" id="A0A9P5D4W0"/>
<dbReference type="InterPro" id="IPR007205">
    <property type="entry name" value="Protein_HGH1_N"/>
</dbReference>
<dbReference type="InterPro" id="IPR039717">
    <property type="entry name" value="Hgh1"/>
</dbReference>
<evidence type="ECO:0000259" key="3">
    <source>
        <dbReference type="Pfam" id="PF04063"/>
    </source>
</evidence>
<dbReference type="GeneID" id="55966493"/>
<comment type="similarity">
    <text evidence="1">Belongs to the HGH1 family.</text>
</comment>
<dbReference type="Proteomes" id="UP000749293">
    <property type="component" value="Unassembled WGS sequence"/>
</dbReference>
<feature type="compositionally biased region" description="Acidic residues" evidence="2">
    <location>
        <begin position="355"/>
        <end position="364"/>
    </location>
</feature>
<dbReference type="OrthoDB" id="338814at2759"/>
<feature type="compositionally biased region" description="Basic and acidic residues" evidence="2">
    <location>
        <begin position="337"/>
        <end position="354"/>
    </location>
</feature>
<evidence type="ECO:0000259" key="4">
    <source>
        <dbReference type="Pfam" id="PF04064"/>
    </source>
</evidence>
<gene>
    <name evidence="5" type="ORF">GMORB2_0263</name>
</gene>